<dbReference type="EMBL" id="JAVIKH010000002">
    <property type="protein sequence ID" value="MDX8335209.1"/>
    <property type="molecule type" value="Genomic_DNA"/>
</dbReference>
<evidence type="ECO:0000313" key="1">
    <source>
        <dbReference type="EMBL" id="MDX8335209.1"/>
    </source>
</evidence>
<evidence type="ECO:0000313" key="2">
    <source>
        <dbReference type="Proteomes" id="UP001279681"/>
    </source>
</evidence>
<dbReference type="Proteomes" id="UP001279681">
    <property type="component" value="Unassembled WGS sequence"/>
</dbReference>
<keyword evidence="2" id="KW-1185">Reference proteome</keyword>
<evidence type="ECO:0008006" key="3">
    <source>
        <dbReference type="Google" id="ProtNLM"/>
    </source>
</evidence>
<comment type="caution">
    <text evidence="1">The sequence shown here is derived from an EMBL/GenBank/DDBJ whole genome shotgun (WGS) entry which is preliminary data.</text>
</comment>
<gene>
    <name evidence="1" type="ORF">RFV38_01670</name>
</gene>
<reference evidence="2" key="1">
    <citation type="submission" date="2023-07" db="EMBL/GenBank/DDBJ databases">
        <authorList>
            <person name="Colorado M.A."/>
            <person name="Villamil L.M."/>
            <person name="Melo J.F."/>
            <person name="Rodriguez J.A."/>
            <person name="Ruiz R.Y."/>
        </authorList>
    </citation>
    <scope>NUCLEOTIDE SEQUENCE [LARGE SCALE GENOMIC DNA]</scope>
    <source>
        <strain evidence="2">C33</strain>
    </source>
</reference>
<dbReference type="RefSeq" id="WP_320312622.1">
    <property type="nucleotide sequence ID" value="NZ_JAVIKH010000002.1"/>
</dbReference>
<sequence>MKLIYVILMVIFSINIYSQKESSPSIMLQKVAGKWTGIDENDLTVIISKSEENPTMYNIEFINVNKSGRTGEFQGEVIYTNQKSFLVDKDGKKLGFFNNDYFVKSLSNQIVGSLKFVNDMLYFEDFTDLCDIDSTCGLGVTLSSGYLKRL</sequence>
<protein>
    <recommendedName>
        <fullName evidence="3">DUF2147 domain-containing protein</fullName>
    </recommendedName>
</protein>
<name>A0ABU4W7J5_9FUSO</name>
<organism evidence="1 2">
    <name type="scientific">Candidatus Cetobacterium colombiensis</name>
    <dbReference type="NCBI Taxonomy" id="3073100"/>
    <lineage>
        <taxon>Bacteria</taxon>
        <taxon>Fusobacteriati</taxon>
        <taxon>Fusobacteriota</taxon>
        <taxon>Fusobacteriia</taxon>
        <taxon>Fusobacteriales</taxon>
        <taxon>Fusobacteriaceae</taxon>
        <taxon>Cetobacterium</taxon>
    </lineage>
</organism>
<accession>A0ABU4W7J5</accession>
<proteinExistence type="predicted"/>